<keyword evidence="5" id="KW-1185">Reference proteome</keyword>
<evidence type="ECO:0000313" key="5">
    <source>
        <dbReference type="Proteomes" id="UP000654279"/>
    </source>
</evidence>
<sequence length="176" mass="20067">MSRLHHHYDDLIEIRYATPEDAEDIHEITHDAFEIYAQSLGQPDKVAALKETPEDVVRDIGKKHVIIGTFVSKPAGSIRFDILPGNIAYISRFGVRPEFQKYGMGKALIQFVHARCRELGLNAIVLHTGAKVFQLVRFYYGMGYYVHSTTTDRGYIRAFLVHELQPEYDLSAAIEK</sequence>
<organism evidence="4 5">
    <name type="scientific">Luoshenia tenuis</name>
    <dbReference type="NCBI Taxonomy" id="2763654"/>
    <lineage>
        <taxon>Bacteria</taxon>
        <taxon>Bacillati</taxon>
        <taxon>Bacillota</taxon>
        <taxon>Clostridia</taxon>
        <taxon>Christensenellales</taxon>
        <taxon>Christensenellaceae</taxon>
        <taxon>Luoshenia</taxon>
    </lineage>
</organism>
<reference evidence="4" key="1">
    <citation type="submission" date="2020-08" db="EMBL/GenBank/DDBJ databases">
        <title>Genome public.</title>
        <authorList>
            <person name="Liu C."/>
            <person name="Sun Q."/>
        </authorList>
    </citation>
    <scope>NUCLEOTIDE SEQUENCE</scope>
    <source>
        <strain evidence="4">NSJ-44</strain>
    </source>
</reference>
<dbReference type="SUPFAM" id="SSF55729">
    <property type="entry name" value="Acyl-CoA N-acyltransferases (Nat)"/>
    <property type="match status" value="1"/>
</dbReference>
<dbReference type="InterPro" id="IPR016181">
    <property type="entry name" value="Acyl_CoA_acyltransferase"/>
</dbReference>
<name>A0A926HMY0_9FIRM</name>
<evidence type="ECO:0000256" key="1">
    <source>
        <dbReference type="ARBA" id="ARBA00022679"/>
    </source>
</evidence>
<comment type="caution">
    <text evidence="4">The sequence shown here is derived from an EMBL/GenBank/DDBJ whole genome shotgun (WGS) entry which is preliminary data.</text>
</comment>
<evidence type="ECO:0000256" key="2">
    <source>
        <dbReference type="ARBA" id="ARBA00023315"/>
    </source>
</evidence>
<evidence type="ECO:0000313" key="4">
    <source>
        <dbReference type="EMBL" id="MBC8529070.1"/>
    </source>
</evidence>
<keyword evidence="2" id="KW-0012">Acyltransferase</keyword>
<dbReference type="Proteomes" id="UP000654279">
    <property type="component" value="Unassembled WGS sequence"/>
</dbReference>
<dbReference type="EMBL" id="JACRSO010000002">
    <property type="protein sequence ID" value="MBC8529070.1"/>
    <property type="molecule type" value="Genomic_DNA"/>
</dbReference>
<dbReference type="InterPro" id="IPR000182">
    <property type="entry name" value="GNAT_dom"/>
</dbReference>
<accession>A0A926HMY0</accession>
<dbReference type="RefSeq" id="WP_249284963.1">
    <property type="nucleotide sequence ID" value="NZ_JACRSO010000002.1"/>
</dbReference>
<dbReference type="PANTHER" id="PTHR43877:SF8">
    <property type="entry name" value="N-ACETYLGLUTAMATE SYNTHASE-RELATED"/>
    <property type="match status" value="1"/>
</dbReference>
<keyword evidence="1" id="KW-0808">Transferase</keyword>
<proteinExistence type="predicted"/>
<gene>
    <name evidence="4" type="ORF">H8699_06485</name>
</gene>
<feature type="domain" description="N-acetyltransferase" evidence="3">
    <location>
        <begin position="12"/>
        <end position="167"/>
    </location>
</feature>
<protein>
    <submittedName>
        <fullName evidence="4">GNAT family N-acetyltransferase</fullName>
    </submittedName>
</protein>
<dbReference type="CDD" id="cd04301">
    <property type="entry name" value="NAT_SF"/>
    <property type="match status" value="1"/>
</dbReference>
<dbReference type="PANTHER" id="PTHR43877">
    <property type="entry name" value="AMINOALKYLPHOSPHONATE N-ACETYLTRANSFERASE-RELATED-RELATED"/>
    <property type="match status" value="1"/>
</dbReference>
<dbReference type="Gene3D" id="3.40.630.30">
    <property type="match status" value="1"/>
</dbReference>
<dbReference type="AlphaFoldDB" id="A0A926HMY0"/>
<evidence type="ECO:0000259" key="3">
    <source>
        <dbReference type="PROSITE" id="PS51186"/>
    </source>
</evidence>
<dbReference type="PROSITE" id="PS51186">
    <property type="entry name" value="GNAT"/>
    <property type="match status" value="1"/>
</dbReference>
<dbReference type="InterPro" id="IPR050832">
    <property type="entry name" value="Bact_Acetyltransf"/>
</dbReference>
<dbReference type="Pfam" id="PF00583">
    <property type="entry name" value="Acetyltransf_1"/>
    <property type="match status" value="1"/>
</dbReference>
<dbReference type="GO" id="GO:0016747">
    <property type="term" value="F:acyltransferase activity, transferring groups other than amino-acyl groups"/>
    <property type="evidence" value="ECO:0007669"/>
    <property type="project" value="InterPro"/>
</dbReference>